<dbReference type="OrthoDB" id="3258326at2"/>
<keyword evidence="3" id="KW-1185">Reference proteome</keyword>
<organism evidence="2 3">
    <name type="scientific">Lentzea tibetensis</name>
    <dbReference type="NCBI Taxonomy" id="2591470"/>
    <lineage>
        <taxon>Bacteria</taxon>
        <taxon>Bacillati</taxon>
        <taxon>Actinomycetota</taxon>
        <taxon>Actinomycetes</taxon>
        <taxon>Pseudonocardiales</taxon>
        <taxon>Pseudonocardiaceae</taxon>
        <taxon>Lentzea</taxon>
    </lineage>
</organism>
<dbReference type="InterPro" id="IPR027417">
    <property type="entry name" value="P-loop_NTPase"/>
</dbReference>
<reference evidence="2 3" key="1">
    <citation type="submission" date="2019-07" db="EMBL/GenBank/DDBJ databases">
        <title>Lentzea xizangensis sp. nov., isolated from Qinghai-Tibetan Plateau Soils.</title>
        <authorList>
            <person name="Huang J."/>
        </authorList>
    </citation>
    <scope>NUCLEOTIDE SEQUENCE [LARGE SCALE GENOMIC DNA]</scope>
    <source>
        <strain evidence="2 3">FXJ1.1311</strain>
    </source>
</reference>
<comment type="caution">
    <text evidence="2">The sequence shown here is derived from an EMBL/GenBank/DDBJ whole genome shotgun (WGS) entry which is preliminary data.</text>
</comment>
<dbReference type="CDD" id="cd01127">
    <property type="entry name" value="TrwB_TraG_TraD_VirD4"/>
    <property type="match status" value="1"/>
</dbReference>
<feature type="region of interest" description="Disordered" evidence="1">
    <location>
        <begin position="100"/>
        <end position="125"/>
    </location>
</feature>
<dbReference type="SUPFAM" id="SSF52540">
    <property type="entry name" value="P-loop containing nucleoside triphosphate hydrolases"/>
    <property type="match status" value="1"/>
</dbReference>
<dbReference type="EMBL" id="VOBR01000037">
    <property type="protein sequence ID" value="TWP45978.1"/>
    <property type="molecule type" value="Genomic_DNA"/>
</dbReference>
<evidence type="ECO:0000313" key="3">
    <source>
        <dbReference type="Proteomes" id="UP000316639"/>
    </source>
</evidence>
<dbReference type="InterPro" id="IPR051162">
    <property type="entry name" value="T4SS_component"/>
</dbReference>
<dbReference type="PANTHER" id="PTHR30121">
    <property type="entry name" value="UNCHARACTERIZED PROTEIN YJGR-RELATED"/>
    <property type="match status" value="1"/>
</dbReference>
<accession>A0A563EHR6</accession>
<dbReference type="Gene3D" id="3.40.50.300">
    <property type="entry name" value="P-loop containing nucleotide triphosphate hydrolases"/>
    <property type="match status" value="2"/>
</dbReference>
<dbReference type="RefSeq" id="WP_146359186.1">
    <property type="nucleotide sequence ID" value="NZ_VOBR01000037.1"/>
</dbReference>
<proteinExistence type="predicted"/>
<dbReference type="PANTHER" id="PTHR30121:SF11">
    <property type="entry name" value="AAA+ ATPASE DOMAIN-CONTAINING PROTEIN"/>
    <property type="match status" value="1"/>
</dbReference>
<gene>
    <name evidence="2" type="ORF">FKR81_37800</name>
</gene>
<dbReference type="Proteomes" id="UP000316639">
    <property type="component" value="Unassembled WGS sequence"/>
</dbReference>
<dbReference type="CDD" id="cd01983">
    <property type="entry name" value="SIMIBI"/>
    <property type="match status" value="1"/>
</dbReference>
<evidence type="ECO:0000256" key="1">
    <source>
        <dbReference type="SAM" id="MobiDB-lite"/>
    </source>
</evidence>
<name>A0A563EHR6_9PSEU</name>
<sequence length="681" mass="73949">MFELWSHAGQLQWLLGIDAQLSGQLPNQLRAQLPNLVLIPQPQPARAKPTLVKDLRITGVSEPLRVDMASSISAGLHQVLKLLKSGESAIVQWAVGPAQQRRTKPETRSLPQLLGFGQPSQPRPDELQHWRRKTAEPLFAVRGRIGARTTHVNRTEAVLHMLAQAESLASASYSELRSSQASRRGAQAMMEPSDRQRWSGIVNAAELAALLGWPFEGMLDSGTTARPAPGQLLVPLDRAPRERGLRLLGQGLHPSDGQQLVALPVETSLHHVHVTGVTGSGKSTQLASFIRADMAAGRSVLLIEPRGDLVNDVLAGVPPSRREDVVVIEPGVGQEVVGINPLAGDLEDAERRADQVLHLFREVFGHSSIGPRSNDVLLHALTALARSPEGTLADLPMLLTNSTFRRRELAEVTDPLVLAPFFAWYDGLSSAERTQVIAPVLNKTRTFLSRSAIRRLLGQATPRFELEELFTKRRIVLVNLNTGRLGAETASLIGALLLTQLWQATLRRVALPPDERHPVMVVVDEVQDYLKLPVDVGDMLAQARALGVSLTAAHQHLGQLTPNLKAAFFANARSRMVFHPSSEDARALAEVLGPGVTAAQLEGLGRFEACCRLVLGGAMTEPFTVRTRPLGPSVSNVAELRAASQQRYGVNGRDLDTVLAARWHSSSSQPDGPIGITRRAT</sequence>
<evidence type="ECO:0000313" key="2">
    <source>
        <dbReference type="EMBL" id="TWP45978.1"/>
    </source>
</evidence>
<protein>
    <submittedName>
        <fullName evidence="2">Type IV secretory system conjugative DNA transfer family protein</fullName>
    </submittedName>
</protein>
<dbReference type="AlphaFoldDB" id="A0A563EHR6"/>